<feature type="coiled-coil region" evidence="2">
    <location>
        <begin position="420"/>
        <end position="585"/>
    </location>
</feature>
<comment type="caution">
    <text evidence="4">The sequence shown here is derived from an EMBL/GenBank/DDBJ whole genome shotgun (WGS) entry which is preliminary data.</text>
</comment>
<evidence type="ECO:0000256" key="3">
    <source>
        <dbReference type="SAM" id="MobiDB-lite"/>
    </source>
</evidence>
<dbReference type="Pfam" id="PF05701">
    <property type="entry name" value="WEMBL"/>
    <property type="match status" value="1"/>
</dbReference>
<proteinExistence type="inferred from homology"/>
<comment type="similarity">
    <text evidence="1">Belongs to the WEB family.</text>
</comment>
<feature type="coiled-coil region" evidence="2">
    <location>
        <begin position="74"/>
        <end position="160"/>
    </location>
</feature>
<dbReference type="OrthoDB" id="774313at2759"/>
<feature type="region of interest" description="Disordered" evidence="3">
    <location>
        <begin position="1"/>
        <end position="55"/>
    </location>
</feature>
<reference evidence="4 5" key="1">
    <citation type="submission" date="2020-04" db="EMBL/GenBank/DDBJ databases">
        <title>Plant Genome Project.</title>
        <authorList>
            <person name="Zhang R.-G."/>
        </authorList>
    </citation>
    <scope>NUCLEOTIDE SEQUENCE [LARGE SCALE GENOMIC DNA]</scope>
    <source>
        <strain evidence="4">YNK0</strain>
        <tissue evidence="4">Leaf</tissue>
    </source>
</reference>
<feature type="compositionally biased region" description="Polar residues" evidence="3">
    <location>
        <begin position="8"/>
        <end position="26"/>
    </location>
</feature>
<dbReference type="Proteomes" id="UP000655225">
    <property type="component" value="Unassembled WGS sequence"/>
</dbReference>
<evidence type="ECO:0000313" key="4">
    <source>
        <dbReference type="EMBL" id="KAF8406048.1"/>
    </source>
</evidence>
<keyword evidence="5" id="KW-1185">Reference proteome</keyword>
<dbReference type="InterPro" id="IPR008545">
    <property type="entry name" value="Web"/>
</dbReference>
<accession>A0A835DJM2</accession>
<evidence type="ECO:0000256" key="1">
    <source>
        <dbReference type="ARBA" id="ARBA00005485"/>
    </source>
</evidence>
<dbReference type="PANTHER" id="PTHR35164:SF9">
    <property type="entry name" value="EXPRESSED PROTEIN"/>
    <property type="match status" value="1"/>
</dbReference>
<name>A0A835DJM2_TETSI</name>
<evidence type="ECO:0000256" key="2">
    <source>
        <dbReference type="SAM" id="Coils"/>
    </source>
</evidence>
<protein>
    <submittedName>
        <fullName evidence="4">Uncharacterized protein</fullName>
    </submittedName>
</protein>
<keyword evidence="2" id="KW-0175">Coiled coil</keyword>
<gene>
    <name evidence="4" type="ORF">HHK36_008128</name>
</gene>
<dbReference type="OMA" id="QHRCRIE"/>
<organism evidence="4 5">
    <name type="scientific">Tetracentron sinense</name>
    <name type="common">Spur-leaf</name>
    <dbReference type="NCBI Taxonomy" id="13715"/>
    <lineage>
        <taxon>Eukaryota</taxon>
        <taxon>Viridiplantae</taxon>
        <taxon>Streptophyta</taxon>
        <taxon>Embryophyta</taxon>
        <taxon>Tracheophyta</taxon>
        <taxon>Spermatophyta</taxon>
        <taxon>Magnoliopsida</taxon>
        <taxon>Trochodendrales</taxon>
        <taxon>Trochodendraceae</taxon>
        <taxon>Tetracentron</taxon>
    </lineage>
</organism>
<evidence type="ECO:0000313" key="5">
    <source>
        <dbReference type="Proteomes" id="UP000655225"/>
    </source>
</evidence>
<dbReference type="AlphaFoldDB" id="A0A835DJM2"/>
<dbReference type="PANTHER" id="PTHR35164">
    <property type="entry name" value="EXPRESSED PROTEIN"/>
    <property type="match status" value="1"/>
</dbReference>
<dbReference type="EMBL" id="JABCRI010000005">
    <property type="protein sequence ID" value="KAF8406048.1"/>
    <property type="molecule type" value="Genomic_DNA"/>
</dbReference>
<sequence length="776" mass="87845">MVSPKPRSGSSEIAPKSSSSVNSKTIPVSKHNKGTPASSEINSKSPKTLGLIPSKVTNLSQKRVVKGSEMQQHMGQFQEELMKTKEQLMAVEEEKDRLLDELREMKKVAQEANMRLSEALTQGSSEIEKSRVEELEKARIESAKKREQVWQLELEVVQKQHALDVEALSSAAQELNVVSQKLASALKVKDAALKEAEDVQNFSEVNAKMMADLSVELNSVRELLTNSNLELEVKEKEIEYLKHKLVKAQHIQVELEEKEVSLDKLKQELSNAKLSGTHAVDFLSESKIRVQSLETELKQAKESETKNFDSLNTQTKQLEQTKILLEESKLEISSLREKVESLEGSVAQSSRELNVSHHSLEKAKLNKQSMKKTFETLKPEDQVVKESLACAQEGEKIASSKATSSLSEELSLLRTELKSATEAEEESKKAMDDLALALKEVATEANQVKEKLRSTQSEIENARGEAEHSKQMVKSTEDKFGALLDEAKKEFDRVSNVAERLRLESEESILAWNAKEMGFIACIKRTEEESTAAQQENSRLRESLRVVEDMNKVSREENHKLRDILKQALNEATVAKEAAEIARTENSQLKDSLFDKDNTLDSFTRENERLRINEVAAHENIKELKWLLSTTSTKDLRTEDKELERVFKKQNSMIKDHKDGKKLTKVLSLNLKDLKFPATRLKDAEEDPKKTETLKGSIFDIVDSPEQVSHHRKASSSVFTDDGETINSEDFDHLNGAQLDDIENDRNLQRKKKALLRRFGDLIRRRSFHRKEPSIG</sequence>
<feature type="coiled-coil region" evidence="2">
    <location>
        <begin position="217"/>
        <end position="352"/>
    </location>
</feature>
<feature type="compositionally biased region" description="Polar residues" evidence="3">
    <location>
        <begin position="35"/>
        <end position="46"/>
    </location>
</feature>